<dbReference type="PROSITE" id="PS51257">
    <property type="entry name" value="PROKAR_LIPOPROTEIN"/>
    <property type="match status" value="1"/>
</dbReference>
<reference evidence="4" key="1">
    <citation type="submission" date="2020-01" db="EMBL/GenBank/DDBJ databases">
        <title>Sphingomonas sp. strain CSW-10.</title>
        <authorList>
            <person name="Chen W.-M."/>
        </authorList>
    </citation>
    <scope>NUCLEOTIDE SEQUENCE [LARGE SCALE GENOMIC DNA]</scope>
    <source>
        <strain evidence="4">FSY-8</strain>
    </source>
</reference>
<dbReference type="InterPro" id="IPR036249">
    <property type="entry name" value="Thioredoxin-like_sf"/>
</dbReference>
<sequence length="252" mass="26437">MTDTARSNRLSRVLLGAMALPLALGLAACNKGGESATKADIPAGPIAPPAGKQWPDIVAANAEGGLLVGNPNAPIKLVEYASLSCPHCAKLAQDGMATLMEKYIKSGRVSLEFRSFAIHPQDIPLTVLARCGGDEAYIGLVEQVFGNFDAMNERFTKGIEAANAAQKLPPEQRYAALSEALGYTEFFSARGLPVDQQKKCLANLPALAEVAKHSENYSAAGINSTPTLFINGNKVDGAEWQALEAALKAAGA</sequence>
<dbReference type="Proteomes" id="UP000753724">
    <property type="component" value="Unassembled WGS sequence"/>
</dbReference>
<protein>
    <submittedName>
        <fullName evidence="3">Thioredoxin domain-containing protein</fullName>
    </submittedName>
</protein>
<dbReference type="Gene3D" id="3.40.30.10">
    <property type="entry name" value="Glutaredoxin"/>
    <property type="match status" value="1"/>
</dbReference>
<dbReference type="Pfam" id="PF13462">
    <property type="entry name" value="Thioredoxin_4"/>
    <property type="match status" value="1"/>
</dbReference>
<feature type="signal peptide" evidence="1">
    <location>
        <begin position="1"/>
        <end position="28"/>
    </location>
</feature>
<dbReference type="CDD" id="cd02972">
    <property type="entry name" value="DsbA_family"/>
    <property type="match status" value="1"/>
</dbReference>
<proteinExistence type="predicted"/>
<dbReference type="InterPro" id="IPR012336">
    <property type="entry name" value="Thioredoxin-like_fold"/>
</dbReference>
<organism evidence="3 4">
    <name type="scientific">Novosphingobium ovatum</name>
    <dbReference type="NCBI Taxonomy" id="1908523"/>
    <lineage>
        <taxon>Bacteria</taxon>
        <taxon>Pseudomonadati</taxon>
        <taxon>Pseudomonadota</taxon>
        <taxon>Alphaproteobacteria</taxon>
        <taxon>Sphingomonadales</taxon>
        <taxon>Sphingomonadaceae</taxon>
        <taxon>Novosphingobium</taxon>
    </lineage>
</organism>
<dbReference type="RefSeq" id="WP_161717147.1">
    <property type="nucleotide sequence ID" value="NZ_JAAAPO010000002.1"/>
</dbReference>
<gene>
    <name evidence="3" type="ORF">GTZ99_04685</name>
</gene>
<dbReference type="SUPFAM" id="SSF52833">
    <property type="entry name" value="Thioredoxin-like"/>
    <property type="match status" value="1"/>
</dbReference>
<keyword evidence="4" id="KW-1185">Reference proteome</keyword>
<feature type="chain" id="PRO_5047504332" evidence="1">
    <location>
        <begin position="29"/>
        <end position="252"/>
    </location>
</feature>
<evidence type="ECO:0000313" key="4">
    <source>
        <dbReference type="Proteomes" id="UP000753724"/>
    </source>
</evidence>
<evidence type="ECO:0000259" key="2">
    <source>
        <dbReference type="Pfam" id="PF13462"/>
    </source>
</evidence>
<comment type="caution">
    <text evidence="3">The sequence shown here is derived from an EMBL/GenBank/DDBJ whole genome shotgun (WGS) entry which is preliminary data.</text>
</comment>
<feature type="domain" description="Thioredoxin-like fold" evidence="2">
    <location>
        <begin position="63"/>
        <end position="248"/>
    </location>
</feature>
<name>A0ABW9XBD6_9SPHN</name>
<dbReference type="Gene3D" id="1.10.40.110">
    <property type="match status" value="1"/>
</dbReference>
<accession>A0ABW9XBD6</accession>
<keyword evidence="1" id="KW-0732">Signal</keyword>
<evidence type="ECO:0000313" key="3">
    <source>
        <dbReference type="EMBL" id="NBC35849.1"/>
    </source>
</evidence>
<evidence type="ECO:0000256" key="1">
    <source>
        <dbReference type="SAM" id="SignalP"/>
    </source>
</evidence>
<dbReference type="EMBL" id="JAAAPO010000002">
    <property type="protein sequence ID" value="NBC35849.1"/>
    <property type="molecule type" value="Genomic_DNA"/>
</dbReference>